<dbReference type="InterPro" id="IPR050879">
    <property type="entry name" value="Acyltransferase_3"/>
</dbReference>
<name>A0AB73N0F1_ENTFC</name>
<gene>
    <name evidence="3" type="ORF">A5804_002725</name>
</gene>
<feature type="transmembrane region" description="Helical" evidence="1">
    <location>
        <begin position="254"/>
        <end position="276"/>
    </location>
</feature>
<dbReference type="AlphaFoldDB" id="A0AB73N0F1"/>
<evidence type="ECO:0000313" key="4">
    <source>
        <dbReference type="Proteomes" id="UP000194737"/>
    </source>
</evidence>
<dbReference type="Proteomes" id="UP000194737">
    <property type="component" value="Unassembled WGS sequence"/>
</dbReference>
<evidence type="ECO:0000259" key="2">
    <source>
        <dbReference type="Pfam" id="PF01757"/>
    </source>
</evidence>
<reference evidence="3 4" key="1">
    <citation type="submission" date="2017-05" db="EMBL/GenBank/DDBJ databases">
        <title>The Genome Sequence of Enterococcus faecium 6F2_DIV0138.</title>
        <authorList>
            <consortium name="The Broad Institute Genomics Platform"/>
            <consortium name="The Broad Institute Genomic Center for Infectious Diseases"/>
            <person name="Earl A."/>
            <person name="Manson A."/>
            <person name="Schwartman J."/>
            <person name="Gilmore M."/>
            <person name="Abouelleil A."/>
            <person name="Cao P."/>
            <person name="Chapman S."/>
            <person name="Cusick C."/>
            <person name="Shea T."/>
            <person name="Young S."/>
            <person name="Neafsey D."/>
            <person name="Nusbaum C."/>
            <person name="Birren B."/>
        </authorList>
    </citation>
    <scope>NUCLEOTIDE SEQUENCE [LARGE SCALE GENOMIC DNA]</scope>
    <source>
        <strain evidence="3 4">6F2_DIV0138</strain>
    </source>
</reference>
<feature type="transmembrane region" description="Helical" evidence="1">
    <location>
        <begin position="112"/>
        <end position="130"/>
    </location>
</feature>
<comment type="caution">
    <text evidence="3">The sequence shown here is derived from an EMBL/GenBank/DDBJ whole genome shotgun (WGS) entry which is preliminary data.</text>
</comment>
<proteinExistence type="predicted"/>
<dbReference type="GO" id="GO:0000271">
    <property type="term" value="P:polysaccharide biosynthetic process"/>
    <property type="evidence" value="ECO:0007669"/>
    <property type="project" value="TreeGrafter"/>
</dbReference>
<keyword evidence="1" id="KW-0472">Membrane</keyword>
<feature type="domain" description="Acyltransferase 3" evidence="2">
    <location>
        <begin position="9"/>
        <end position="272"/>
    </location>
</feature>
<feature type="transmembrane region" description="Helical" evidence="1">
    <location>
        <begin position="84"/>
        <end position="105"/>
    </location>
</feature>
<sequence>MSIHKDNNFMYFKFIKKNICSLYIPLLVIIFIASILFYCTDVNKNFLSFTSQWFNNIGNSPYFTSTLINNLFLTGNDVNKIVPVIWYIVVQVRIIIFFPLIYLMVNRIDFKLLLIIISLLYVLGGIMLYLNIRWQLGQTFFQVPSFILGSILYTKSTKLYDKNLLFIVCSIIFYMVLVILKSIYSISIPQTISDIFLSFIAFTIVYNMNYFNRLQLFFDNSILYSIGKMSYSLYLTHTVTIVASYHFLSNYFNIPIILLLTIINIFLVSWLYHILITNTIKKYLRKWR</sequence>
<dbReference type="PANTHER" id="PTHR23028">
    <property type="entry name" value="ACETYLTRANSFERASE"/>
    <property type="match status" value="1"/>
</dbReference>
<dbReference type="InterPro" id="IPR002656">
    <property type="entry name" value="Acyl_transf_3_dom"/>
</dbReference>
<feature type="transmembrane region" description="Helical" evidence="1">
    <location>
        <begin position="192"/>
        <end position="211"/>
    </location>
</feature>
<dbReference type="GO" id="GO:0016747">
    <property type="term" value="F:acyltransferase activity, transferring groups other than amino-acyl groups"/>
    <property type="evidence" value="ECO:0007669"/>
    <property type="project" value="InterPro"/>
</dbReference>
<keyword evidence="1" id="KW-0812">Transmembrane</keyword>
<feature type="transmembrane region" description="Helical" evidence="1">
    <location>
        <begin position="165"/>
        <end position="186"/>
    </location>
</feature>
<dbReference type="GO" id="GO:0016020">
    <property type="term" value="C:membrane"/>
    <property type="evidence" value="ECO:0007669"/>
    <property type="project" value="TreeGrafter"/>
</dbReference>
<dbReference type="Pfam" id="PF01757">
    <property type="entry name" value="Acyl_transf_3"/>
    <property type="match status" value="1"/>
</dbReference>
<feature type="transmembrane region" description="Helical" evidence="1">
    <location>
        <begin position="20"/>
        <end position="38"/>
    </location>
</feature>
<keyword evidence="1" id="KW-1133">Transmembrane helix</keyword>
<evidence type="ECO:0000256" key="1">
    <source>
        <dbReference type="SAM" id="Phobius"/>
    </source>
</evidence>
<feature type="transmembrane region" description="Helical" evidence="1">
    <location>
        <begin position="136"/>
        <end position="153"/>
    </location>
</feature>
<dbReference type="PANTHER" id="PTHR23028:SF53">
    <property type="entry name" value="ACYL_TRANSF_3 DOMAIN-CONTAINING PROTEIN"/>
    <property type="match status" value="1"/>
</dbReference>
<protein>
    <recommendedName>
        <fullName evidence="2">Acyltransferase 3 domain-containing protein</fullName>
    </recommendedName>
</protein>
<accession>A0AB73N0F1</accession>
<dbReference type="EMBL" id="NGLB01000003">
    <property type="protein sequence ID" value="OTN94415.1"/>
    <property type="molecule type" value="Genomic_DNA"/>
</dbReference>
<feature type="transmembrane region" description="Helical" evidence="1">
    <location>
        <begin position="231"/>
        <end position="248"/>
    </location>
</feature>
<organism evidence="3 4">
    <name type="scientific">Enterococcus faecium</name>
    <name type="common">Streptococcus faecium</name>
    <dbReference type="NCBI Taxonomy" id="1352"/>
    <lineage>
        <taxon>Bacteria</taxon>
        <taxon>Bacillati</taxon>
        <taxon>Bacillota</taxon>
        <taxon>Bacilli</taxon>
        <taxon>Lactobacillales</taxon>
        <taxon>Enterococcaceae</taxon>
        <taxon>Enterococcus</taxon>
    </lineage>
</organism>
<evidence type="ECO:0000313" key="3">
    <source>
        <dbReference type="EMBL" id="OTN94415.1"/>
    </source>
</evidence>